<comment type="caution">
    <text evidence="2">The sequence shown here is derived from an EMBL/GenBank/DDBJ whole genome shotgun (WGS) entry which is preliminary data.</text>
</comment>
<dbReference type="EMBL" id="SMKY01000050">
    <property type="protein sequence ID" value="TDD83801.1"/>
    <property type="molecule type" value="Genomic_DNA"/>
</dbReference>
<protein>
    <submittedName>
        <fullName evidence="2">Uncharacterized protein</fullName>
    </submittedName>
</protein>
<dbReference type="PROSITE" id="PS51318">
    <property type="entry name" value="TAT"/>
    <property type="match status" value="1"/>
</dbReference>
<proteinExistence type="predicted"/>
<name>A0A4R5BCD8_9ACTN</name>
<dbReference type="Gene3D" id="2.60.120.430">
    <property type="entry name" value="Galactose-binding lectin"/>
    <property type="match status" value="1"/>
</dbReference>
<organism evidence="2 3">
    <name type="scientific">Actinomadura darangshiensis</name>
    <dbReference type="NCBI Taxonomy" id="705336"/>
    <lineage>
        <taxon>Bacteria</taxon>
        <taxon>Bacillati</taxon>
        <taxon>Actinomycetota</taxon>
        <taxon>Actinomycetes</taxon>
        <taxon>Streptosporangiales</taxon>
        <taxon>Thermomonosporaceae</taxon>
        <taxon>Actinomadura</taxon>
    </lineage>
</organism>
<dbReference type="InterPro" id="IPR008979">
    <property type="entry name" value="Galactose-bd-like_sf"/>
</dbReference>
<dbReference type="RefSeq" id="WP_132197755.1">
    <property type="nucleotide sequence ID" value="NZ_SMKY01000050.1"/>
</dbReference>
<dbReference type="AlphaFoldDB" id="A0A4R5BCD8"/>
<dbReference type="Proteomes" id="UP000295578">
    <property type="component" value="Unassembled WGS sequence"/>
</dbReference>
<gene>
    <name evidence="2" type="ORF">E1293_14000</name>
</gene>
<sequence>METGRRAFLAGTLGAAVAGAVPVWAAPAWAAQGRTTGTLRLDFGGATPAPAPGYVRAGTETYTEARGYGWVSAAGLKVRDRGGDAPQRDFVFGTDARVFRIGGLAPGRHRLRVLSGDLTFADHFTRLTVPGVDGGEPLPVLHPSYAQFAELTATLVVPEGGTRIDVTLDSPAGNWVVNALVLEPAPDPEPVRVAFTDAPIRSTWGPILDSPDPTAPLLDGHRSRSAGGRVRPTGLRRSDYLRLITSEVDFWKAEQDADGAIIDPYRNREFQYSTPAFAHAAAALVAYAGRRDLLKAAALALDWSARELAERTAADSHEDFYAPMLAHAIRLLEPHVPATRSAAWKHDIGRFEPFLTYRSAVGNNNWNIVAASGEALFQKMGLRVASDRYPEASFAAQGRHFDTSYGLYLEGPMPYDHFPRLWLGDLIARGYTGPYRAELAEALRRAAITSLFMQSPNGELPAGGRSAHHQWNEAEQCVTYEVFAARALAAGDREMAAFFKRGAHLALRSMFRWVRPSGEMQVVKNWMDPAQSFGYESYSGHSQYNLLPMSMLAIAYEHAATTEDVKERPAPADTGGYLLHIEPLHKVFANAGGGYVEIDTAGDHHYDATGFIRAHFSGHSPQLGSSDSLLAAPSYRVPDGPKPPTTGMGVAWLVGPGQWRHFGELEPSLTQDVVVHPTRLRGDDVRFTVRYDGDFGGGVTAVEERFTVTPRETRVTTILHGYDGPVRRVVPVLSHDGRTPGTIQVQRNEVRVWQQGEHGTSKLAYGMPGATSLQVGSDEYGNHNGLMRLAAGEYPEGAGTAGVTLVVAPHGDGRL</sequence>
<dbReference type="OrthoDB" id="9802318at2"/>
<evidence type="ECO:0000256" key="1">
    <source>
        <dbReference type="SAM" id="SignalP"/>
    </source>
</evidence>
<feature type="chain" id="PRO_5020413494" evidence="1">
    <location>
        <begin position="31"/>
        <end position="815"/>
    </location>
</feature>
<keyword evidence="1" id="KW-0732">Signal</keyword>
<reference evidence="2 3" key="1">
    <citation type="submission" date="2019-03" db="EMBL/GenBank/DDBJ databases">
        <title>Draft genome sequences of novel Actinobacteria.</title>
        <authorList>
            <person name="Sahin N."/>
            <person name="Ay H."/>
            <person name="Saygin H."/>
        </authorList>
    </citation>
    <scope>NUCLEOTIDE SEQUENCE [LARGE SCALE GENOMIC DNA]</scope>
    <source>
        <strain evidence="2 3">DSM 45941</strain>
    </source>
</reference>
<evidence type="ECO:0000313" key="3">
    <source>
        <dbReference type="Proteomes" id="UP000295578"/>
    </source>
</evidence>
<feature type="signal peptide" evidence="1">
    <location>
        <begin position="1"/>
        <end position="30"/>
    </location>
</feature>
<accession>A0A4R5BCD8</accession>
<dbReference type="SUPFAM" id="SSF49785">
    <property type="entry name" value="Galactose-binding domain-like"/>
    <property type="match status" value="1"/>
</dbReference>
<keyword evidence="3" id="KW-1185">Reference proteome</keyword>
<evidence type="ECO:0000313" key="2">
    <source>
        <dbReference type="EMBL" id="TDD83801.1"/>
    </source>
</evidence>
<dbReference type="InterPro" id="IPR006311">
    <property type="entry name" value="TAT_signal"/>
</dbReference>